<evidence type="ECO:0000313" key="2">
    <source>
        <dbReference type="EMBL" id="WEK55662.1"/>
    </source>
</evidence>
<gene>
    <name evidence="2" type="ORF">P0Y55_06340</name>
</gene>
<protein>
    <submittedName>
        <fullName evidence="2">Uncharacterized protein</fullName>
    </submittedName>
</protein>
<reference evidence="2" key="1">
    <citation type="submission" date="2023-03" db="EMBL/GenBank/DDBJ databases">
        <title>Andean soil-derived lignocellulolytic bacterial consortium as a source of novel taxa and putative plastic-active enzymes.</title>
        <authorList>
            <person name="Diaz-Garcia L."/>
            <person name="Chuvochina M."/>
            <person name="Feuerriegel G."/>
            <person name="Bunk B."/>
            <person name="Sproer C."/>
            <person name="Streit W.R."/>
            <person name="Rodriguez L.M."/>
            <person name="Overmann J."/>
            <person name="Jimenez D.J."/>
        </authorList>
    </citation>
    <scope>NUCLEOTIDE SEQUENCE</scope>
    <source>
        <strain evidence="2">MAG 2441</strain>
    </source>
</reference>
<feature type="compositionally biased region" description="Polar residues" evidence="1">
    <location>
        <begin position="74"/>
        <end position="87"/>
    </location>
</feature>
<evidence type="ECO:0000313" key="3">
    <source>
        <dbReference type="Proteomes" id="UP001178662"/>
    </source>
</evidence>
<dbReference type="EMBL" id="CP119317">
    <property type="protein sequence ID" value="WEK55662.1"/>
    <property type="molecule type" value="Genomic_DNA"/>
</dbReference>
<proteinExistence type="predicted"/>
<dbReference type="Proteomes" id="UP001178662">
    <property type="component" value="Chromosome"/>
</dbReference>
<feature type="region of interest" description="Disordered" evidence="1">
    <location>
        <begin position="29"/>
        <end position="116"/>
    </location>
</feature>
<keyword evidence="3" id="KW-1185">Reference proteome</keyword>
<evidence type="ECO:0000256" key="1">
    <source>
        <dbReference type="SAM" id="MobiDB-lite"/>
    </source>
</evidence>
<accession>A0AA95F101</accession>
<dbReference type="AlphaFoldDB" id="A0AA95F101"/>
<feature type="compositionally biased region" description="Basic and acidic residues" evidence="1">
    <location>
        <begin position="88"/>
        <end position="98"/>
    </location>
</feature>
<organism evidence="2 3">
    <name type="scientific">Candidatus Cohnella colombiensis</name>
    <dbReference type="NCBI Taxonomy" id="3121368"/>
    <lineage>
        <taxon>Bacteria</taxon>
        <taxon>Bacillati</taxon>
        <taxon>Bacillota</taxon>
        <taxon>Bacilli</taxon>
        <taxon>Bacillales</taxon>
        <taxon>Paenibacillaceae</taxon>
        <taxon>Cohnella</taxon>
    </lineage>
</organism>
<feature type="compositionally biased region" description="Polar residues" evidence="1">
    <location>
        <begin position="102"/>
        <end position="116"/>
    </location>
</feature>
<sequence length="116" mass="12754">MKIATFLMGSLAGAAVVMLLRRNQMVSATASSVGNRMKQSMSDMKDQWMGKALNKMLNNQKSSSSDKEQSSRSNHSAQSDYDGNTLQEIERFVSKDPEVASEVNSILEQNGQHPLS</sequence>
<feature type="compositionally biased region" description="Polar residues" evidence="1">
    <location>
        <begin position="29"/>
        <end position="42"/>
    </location>
</feature>
<name>A0AA95F101_9BACL</name>